<protein>
    <recommendedName>
        <fullName evidence="6">SEA domain-containing protein</fullName>
    </recommendedName>
</protein>
<dbReference type="STRING" id="53326.A0A016T5W0"/>
<dbReference type="AlphaFoldDB" id="A0A016T5W0"/>
<evidence type="ECO:0000256" key="1">
    <source>
        <dbReference type="SAM" id="MobiDB-lite"/>
    </source>
</evidence>
<evidence type="ECO:0000256" key="3">
    <source>
        <dbReference type="SAM" id="SignalP"/>
    </source>
</evidence>
<evidence type="ECO:0000313" key="4">
    <source>
        <dbReference type="EMBL" id="EYB97999.1"/>
    </source>
</evidence>
<dbReference type="Proteomes" id="UP000024635">
    <property type="component" value="Unassembled WGS sequence"/>
</dbReference>
<feature type="region of interest" description="Disordered" evidence="1">
    <location>
        <begin position="627"/>
        <end position="661"/>
    </location>
</feature>
<sequence length="661" mass="71415">MRSSSCIPVVLFLLFCLSSAKESANPQCSPISGSGTESAIDFIFLLDHSLGADKVSRVQYLYKAISCEIPISKQYRLATVHVPGKSSKVDLAGWQTSAAFPDTLFRGSRKGSTKELCDVLDEAIKTVKSYFASSASKLGQIPIHFVVPVTKKSGCNIESVFRKHFGRDKHRSNIFLDIIAIEIPMEIGDVGVRVKVPSWHNIETKVISLTTYVNFEDIYKMDSVLQQYSGWIKSTLQGLQINDVFLLDDTTPNALATEEGKVKVKIVDPLTTTSKKASKKQTLPPKTTRVRTAREVSADNFVPPLPLNQRRARVSVPRSARLTTVGKQRTKKAVPPKAATTMDGQLTGAAVAKKASKTKDGQPAKVAVALKASSSADEVPAKVAVATKASAITDGLPAKEAVATKESTTAHKQPKKVAAATVKARKTGKPAVHQDGGSQAIDDSARYAIAPWDDHPETRNMAKESWRPKWKRLANADLEPSGDDQYGDPSMQDHGSAVHNSPGNSSTEHASSSGTKWNRTFIPLLILIIILALILIFILICCLFLIEAEKTPAGAKLQSPLLDRQASGKQKATPRKKESAKAPPPAPPEAESTARGDDGANFAPIFVSGRPKSAEKGVPLLVDDEIRVSKEGGADVQPNERPDPDSPPKDNMPKITTDHMF</sequence>
<gene>
    <name evidence="4" type="primary">Acey_s0135.g1941</name>
    <name evidence="4" type="synonym">Acey-ZK1053.2</name>
    <name evidence="4" type="ORF">Y032_0135g1941</name>
</gene>
<keyword evidence="2" id="KW-0472">Membrane</keyword>
<dbReference type="EMBL" id="JARK01001471">
    <property type="protein sequence ID" value="EYB97999.1"/>
    <property type="molecule type" value="Genomic_DNA"/>
</dbReference>
<proteinExistence type="predicted"/>
<feature type="compositionally biased region" description="Polar residues" evidence="1">
    <location>
        <begin position="498"/>
        <end position="514"/>
    </location>
</feature>
<dbReference type="OrthoDB" id="5826594at2759"/>
<feature type="region of interest" description="Disordered" evidence="1">
    <location>
        <begin position="477"/>
        <end position="514"/>
    </location>
</feature>
<feature type="transmembrane region" description="Helical" evidence="2">
    <location>
        <begin position="521"/>
        <end position="546"/>
    </location>
</feature>
<accession>A0A016T5W0</accession>
<keyword evidence="2" id="KW-1133">Transmembrane helix</keyword>
<comment type="caution">
    <text evidence="4">The sequence shown here is derived from an EMBL/GenBank/DDBJ whole genome shotgun (WGS) entry which is preliminary data.</text>
</comment>
<keyword evidence="5" id="KW-1185">Reference proteome</keyword>
<feature type="chain" id="PRO_5001490478" description="SEA domain-containing protein" evidence="3">
    <location>
        <begin position="21"/>
        <end position="661"/>
    </location>
</feature>
<name>A0A016T5W0_9BILA</name>
<feature type="signal peptide" evidence="3">
    <location>
        <begin position="1"/>
        <end position="20"/>
    </location>
</feature>
<feature type="region of interest" description="Disordered" evidence="1">
    <location>
        <begin position="559"/>
        <end position="611"/>
    </location>
</feature>
<evidence type="ECO:0000256" key="2">
    <source>
        <dbReference type="SAM" id="Phobius"/>
    </source>
</evidence>
<evidence type="ECO:0000313" key="5">
    <source>
        <dbReference type="Proteomes" id="UP000024635"/>
    </source>
</evidence>
<reference evidence="5" key="1">
    <citation type="journal article" date="2015" name="Nat. Genet.">
        <title>The genome and transcriptome of the zoonotic hookworm Ancylostoma ceylanicum identify infection-specific gene families.</title>
        <authorList>
            <person name="Schwarz E.M."/>
            <person name="Hu Y."/>
            <person name="Antoshechkin I."/>
            <person name="Miller M.M."/>
            <person name="Sternberg P.W."/>
            <person name="Aroian R.V."/>
        </authorList>
    </citation>
    <scope>NUCLEOTIDE SEQUENCE</scope>
    <source>
        <strain evidence="5">HY135</strain>
    </source>
</reference>
<keyword evidence="3" id="KW-0732">Signal</keyword>
<keyword evidence="2" id="KW-0812">Transmembrane</keyword>
<evidence type="ECO:0008006" key="6">
    <source>
        <dbReference type="Google" id="ProtNLM"/>
    </source>
</evidence>
<organism evidence="4 5">
    <name type="scientific">Ancylostoma ceylanicum</name>
    <dbReference type="NCBI Taxonomy" id="53326"/>
    <lineage>
        <taxon>Eukaryota</taxon>
        <taxon>Metazoa</taxon>
        <taxon>Ecdysozoa</taxon>
        <taxon>Nematoda</taxon>
        <taxon>Chromadorea</taxon>
        <taxon>Rhabditida</taxon>
        <taxon>Rhabditina</taxon>
        <taxon>Rhabditomorpha</taxon>
        <taxon>Strongyloidea</taxon>
        <taxon>Ancylostomatidae</taxon>
        <taxon>Ancylostomatinae</taxon>
        <taxon>Ancylostoma</taxon>
    </lineage>
</organism>